<protein>
    <submittedName>
        <fullName evidence="2">Uncharacterized protein</fullName>
    </submittedName>
</protein>
<feature type="transmembrane region" description="Helical" evidence="1">
    <location>
        <begin position="92"/>
        <end position="116"/>
    </location>
</feature>
<dbReference type="PANTHER" id="PTHR13219">
    <property type="entry name" value="TRANSMEMBRANE PROTEIN 94"/>
    <property type="match status" value="1"/>
</dbReference>
<keyword evidence="3" id="KW-1185">Reference proteome</keyword>
<keyword evidence="1" id="KW-0472">Membrane</keyword>
<dbReference type="InterPro" id="IPR039720">
    <property type="entry name" value="TMEM94"/>
</dbReference>
<keyword evidence="1" id="KW-1133">Transmembrane helix</keyword>
<dbReference type="EMBL" id="CAJVCH010192217">
    <property type="protein sequence ID" value="CAG7730306.1"/>
    <property type="molecule type" value="Genomic_DNA"/>
</dbReference>
<dbReference type="Proteomes" id="UP000708208">
    <property type="component" value="Unassembled WGS sequence"/>
</dbReference>
<evidence type="ECO:0000313" key="3">
    <source>
        <dbReference type="Proteomes" id="UP000708208"/>
    </source>
</evidence>
<feature type="non-terminal residue" evidence="2">
    <location>
        <position position="1"/>
    </location>
</feature>
<proteinExistence type="predicted"/>
<gene>
    <name evidence="2" type="ORF">AFUS01_LOCUS18960</name>
</gene>
<sequence>VTVVLGSVCNVENKYLFSQADASFGVEPMYPQACQKQQVFIPTFPSPTEVAMLMTSMPCSLFFKRTEQLAFYPLIAQARHYMNNCVRNTFQFWCCCQVTLVVLGLVATLILLPPLYTLGDSIWMVALVIPAMSVGLAFSIMDRIEDDVMSRASWKNQWVLDRQIVMYAFWFYGMKFIPSLVNVVSMAVFNLTWICQNMTNSTCSWVYPINKSGGQGSQCTPSLPAHSVSNWACENAEKLLFVQQFSLFFLVLYCVMISSCFVYRSKYLWEKNPLFNRVWLGTSSGV</sequence>
<evidence type="ECO:0000256" key="1">
    <source>
        <dbReference type="SAM" id="Phobius"/>
    </source>
</evidence>
<feature type="transmembrane region" description="Helical" evidence="1">
    <location>
        <begin position="122"/>
        <end position="144"/>
    </location>
</feature>
<feature type="transmembrane region" description="Helical" evidence="1">
    <location>
        <begin position="164"/>
        <end position="189"/>
    </location>
</feature>
<comment type="caution">
    <text evidence="2">The sequence shown here is derived from an EMBL/GenBank/DDBJ whole genome shotgun (WGS) entry which is preliminary data.</text>
</comment>
<feature type="transmembrane region" description="Helical" evidence="1">
    <location>
        <begin position="245"/>
        <end position="263"/>
    </location>
</feature>
<evidence type="ECO:0000313" key="2">
    <source>
        <dbReference type="EMBL" id="CAG7730306.1"/>
    </source>
</evidence>
<dbReference type="PANTHER" id="PTHR13219:SF6">
    <property type="entry name" value="TRANSMEMBRANE PROTEIN 94"/>
    <property type="match status" value="1"/>
</dbReference>
<dbReference type="AlphaFoldDB" id="A0A8J2K8E8"/>
<keyword evidence="1" id="KW-0812">Transmembrane</keyword>
<dbReference type="OrthoDB" id="5568754at2759"/>
<reference evidence="2" key="1">
    <citation type="submission" date="2021-06" db="EMBL/GenBank/DDBJ databases">
        <authorList>
            <person name="Hodson N. C."/>
            <person name="Mongue J. A."/>
            <person name="Jaron S. K."/>
        </authorList>
    </citation>
    <scope>NUCLEOTIDE SEQUENCE</scope>
</reference>
<name>A0A8J2K8E8_9HEXA</name>
<organism evidence="2 3">
    <name type="scientific">Allacma fusca</name>
    <dbReference type="NCBI Taxonomy" id="39272"/>
    <lineage>
        <taxon>Eukaryota</taxon>
        <taxon>Metazoa</taxon>
        <taxon>Ecdysozoa</taxon>
        <taxon>Arthropoda</taxon>
        <taxon>Hexapoda</taxon>
        <taxon>Collembola</taxon>
        <taxon>Symphypleona</taxon>
        <taxon>Sminthuridae</taxon>
        <taxon>Allacma</taxon>
    </lineage>
</organism>
<accession>A0A8J2K8E8</accession>